<reference evidence="2" key="1">
    <citation type="submission" date="2018-06" db="EMBL/GenBank/DDBJ databases">
        <authorList>
            <person name="Zhirakovskaya E."/>
        </authorList>
    </citation>
    <scope>NUCLEOTIDE SEQUENCE</scope>
</reference>
<feature type="transmembrane region" description="Helical" evidence="1">
    <location>
        <begin position="108"/>
        <end position="133"/>
    </location>
</feature>
<keyword evidence="1" id="KW-0812">Transmembrane</keyword>
<feature type="transmembrane region" description="Helical" evidence="1">
    <location>
        <begin position="153"/>
        <end position="175"/>
    </location>
</feature>
<evidence type="ECO:0008006" key="3">
    <source>
        <dbReference type="Google" id="ProtNLM"/>
    </source>
</evidence>
<dbReference type="EMBL" id="UOEH01000649">
    <property type="protein sequence ID" value="VAW08298.1"/>
    <property type="molecule type" value="Genomic_DNA"/>
</dbReference>
<evidence type="ECO:0000313" key="2">
    <source>
        <dbReference type="EMBL" id="VAW08298.1"/>
    </source>
</evidence>
<feature type="transmembrane region" description="Helical" evidence="1">
    <location>
        <begin position="59"/>
        <end position="80"/>
    </location>
</feature>
<gene>
    <name evidence="2" type="ORF">MNBD_ALPHA05-288</name>
</gene>
<evidence type="ECO:0000256" key="1">
    <source>
        <dbReference type="SAM" id="Phobius"/>
    </source>
</evidence>
<organism evidence="2">
    <name type="scientific">hydrothermal vent metagenome</name>
    <dbReference type="NCBI Taxonomy" id="652676"/>
    <lineage>
        <taxon>unclassified sequences</taxon>
        <taxon>metagenomes</taxon>
        <taxon>ecological metagenomes</taxon>
    </lineage>
</organism>
<keyword evidence="1" id="KW-1133">Transmembrane helix</keyword>
<keyword evidence="1" id="KW-0472">Membrane</keyword>
<sequence length="252" mass="27049">MAISPQPQMRLTNDAPWRWLAAGWSDLWRAPVYSIGYGALVVGGGLLIIATLWRTGLSAFIPVVFGVFALVGPLVAVGLYEISRRLDAGEPLDLGGIIFVKTKSPTQIALIGFFVMFAALIWMLFALVLYALFASANYQPIGDFLSVVLSSRSGIAMLVVGSLIGGAIAFCIYVLTVFSIPTLMSEDTDAFTAIYKGIRAVRENPGPMLLWAWLIGIITAAGVATFFVGLAIAFPLLGHASWHAYRDTVTTA</sequence>
<feature type="transmembrane region" description="Helical" evidence="1">
    <location>
        <begin position="209"/>
        <end position="237"/>
    </location>
</feature>
<dbReference type="Pfam" id="PF09955">
    <property type="entry name" value="DUF2189"/>
    <property type="match status" value="1"/>
</dbReference>
<dbReference type="InterPro" id="IPR018692">
    <property type="entry name" value="DUF2189"/>
</dbReference>
<feature type="transmembrane region" description="Helical" evidence="1">
    <location>
        <begin position="32"/>
        <end position="53"/>
    </location>
</feature>
<name>A0A3B0SS23_9ZZZZ</name>
<protein>
    <recommendedName>
        <fullName evidence="3">Cytochrome c oxidase, subunit I</fullName>
    </recommendedName>
</protein>
<dbReference type="AlphaFoldDB" id="A0A3B0SS23"/>
<accession>A0A3B0SS23</accession>
<proteinExistence type="predicted"/>